<feature type="transmembrane region" description="Helical" evidence="10">
    <location>
        <begin position="221"/>
        <end position="244"/>
    </location>
</feature>
<keyword evidence="3" id="KW-0716">Sensory transduction</keyword>
<dbReference type="GO" id="GO:0005549">
    <property type="term" value="F:odorant binding"/>
    <property type="evidence" value="ECO:0007669"/>
    <property type="project" value="InterPro"/>
</dbReference>
<keyword evidence="9" id="KW-0807">Transducer</keyword>
<feature type="transmembrane region" description="Helical" evidence="10">
    <location>
        <begin position="102"/>
        <end position="121"/>
    </location>
</feature>
<gene>
    <name evidence="11" type="ORF">CHIRRI_LOCUS9393</name>
</gene>
<keyword evidence="6 10" id="KW-1133">Transmembrane helix</keyword>
<dbReference type="PANTHER" id="PTHR21137">
    <property type="entry name" value="ODORANT RECEPTOR"/>
    <property type="match status" value="1"/>
</dbReference>
<organism evidence="11 12">
    <name type="scientific">Chironomus riparius</name>
    <dbReference type="NCBI Taxonomy" id="315576"/>
    <lineage>
        <taxon>Eukaryota</taxon>
        <taxon>Metazoa</taxon>
        <taxon>Ecdysozoa</taxon>
        <taxon>Arthropoda</taxon>
        <taxon>Hexapoda</taxon>
        <taxon>Insecta</taxon>
        <taxon>Pterygota</taxon>
        <taxon>Neoptera</taxon>
        <taxon>Endopterygota</taxon>
        <taxon>Diptera</taxon>
        <taxon>Nematocera</taxon>
        <taxon>Chironomoidea</taxon>
        <taxon>Chironomidae</taxon>
        <taxon>Chironominae</taxon>
        <taxon>Chironomus</taxon>
    </lineage>
</organism>
<dbReference type="Proteomes" id="UP001153620">
    <property type="component" value="Chromosome 3"/>
</dbReference>
<evidence type="ECO:0000313" key="12">
    <source>
        <dbReference type="Proteomes" id="UP001153620"/>
    </source>
</evidence>
<evidence type="ECO:0000256" key="1">
    <source>
        <dbReference type="ARBA" id="ARBA00004651"/>
    </source>
</evidence>
<evidence type="ECO:0000256" key="8">
    <source>
        <dbReference type="ARBA" id="ARBA00023170"/>
    </source>
</evidence>
<evidence type="ECO:0000313" key="11">
    <source>
        <dbReference type="EMBL" id="CAG9806538.1"/>
    </source>
</evidence>
<protein>
    <recommendedName>
        <fullName evidence="13">Odorant receptor</fullName>
    </recommendedName>
</protein>
<keyword evidence="8" id="KW-0675">Receptor</keyword>
<evidence type="ECO:0000256" key="3">
    <source>
        <dbReference type="ARBA" id="ARBA00022606"/>
    </source>
</evidence>
<reference evidence="11" key="1">
    <citation type="submission" date="2022-01" db="EMBL/GenBank/DDBJ databases">
        <authorList>
            <person name="King R."/>
        </authorList>
    </citation>
    <scope>NUCLEOTIDE SEQUENCE</scope>
</reference>
<evidence type="ECO:0000256" key="5">
    <source>
        <dbReference type="ARBA" id="ARBA00022725"/>
    </source>
</evidence>
<evidence type="ECO:0000256" key="6">
    <source>
        <dbReference type="ARBA" id="ARBA00022989"/>
    </source>
</evidence>
<dbReference type="OrthoDB" id="8185860at2759"/>
<dbReference type="InterPro" id="IPR004117">
    <property type="entry name" value="7tm6_olfct_rcpt"/>
</dbReference>
<accession>A0A9N9WV28</accession>
<evidence type="ECO:0000256" key="10">
    <source>
        <dbReference type="SAM" id="Phobius"/>
    </source>
</evidence>
<evidence type="ECO:0008006" key="13">
    <source>
        <dbReference type="Google" id="ProtNLM"/>
    </source>
</evidence>
<dbReference type="EMBL" id="OU895879">
    <property type="protein sequence ID" value="CAG9806538.1"/>
    <property type="molecule type" value="Genomic_DNA"/>
</dbReference>
<sequence>MQNISNKTQKGFQDFEKYLKFRFVRKQSVSKFLLFQDFLRFEKLAKILGFTFLKDEITPPNKWLKLNSLILYPAVVIIFLAQMISIIMSVQQKSFFVTMENVMILGGYVIAAGKLFIIFHYKRDKIDDVIETLDKHFPHFGVDQLIFKVQKYLNEVKLFEKIQCSLFLFSLWHVTFFPFEHQIYGFIRSEAVEWETVLTMILPFDQFQPAIYIFMRISETWILMFTCFIFICTDLIFASLTLILSMEFDILGQVISAIDMIHSDEKALKELKKLIGIHQELIEVSEKISDIFSGLLLINSFASILVLCISISGRQYLF</sequence>
<evidence type="ECO:0000256" key="7">
    <source>
        <dbReference type="ARBA" id="ARBA00023136"/>
    </source>
</evidence>
<feature type="transmembrane region" description="Helical" evidence="10">
    <location>
        <begin position="291"/>
        <end position="312"/>
    </location>
</feature>
<dbReference type="AlphaFoldDB" id="A0A9N9WV28"/>
<evidence type="ECO:0000256" key="4">
    <source>
        <dbReference type="ARBA" id="ARBA00022692"/>
    </source>
</evidence>
<name>A0A9N9WV28_9DIPT</name>
<proteinExistence type="predicted"/>
<evidence type="ECO:0000256" key="9">
    <source>
        <dbReference type="ARBA" id="ARBA00023224"/>
    </source>
</evidence>
<keyword evidence="2" id="KW-1003">Cell membrane</keyword>
<keyword evidence="4 10" id="KW-0812">Transmembrane</keyword>
<keyword evidence="5" id="KW-0552">Olfaction</keyword>
<feature type="transmembrane region" description="Helical" evidence="10">
    <location>
        <begin position="69"/>
        <end position="90"/>
    </location>
</feature>
<comment type="subcellular location">
    <subcellularLocation>
        <location evidence="1">Cell membrane</location>
        <topology evidence="1">Multi-pass membrane protein</topology>
    </subcellularLocation>
</comment>
<keyword evidence="12" id="KW-1185">Reference proteome</keyword>
<reference evidence="11" key="2">
    <citation type="submission" date="2022-10" db="EMBL/GenBank/DDBJ databases">
        <authorList>
            <consortium name="ENA_rothamsted_submissions"/>
            <consortium name="culmorum"/>
            <person name="King R."/>
        </authorList>
    </citation>
    <scope>NUCLEOTIDE SEQUENCE</scope>
</reference>
<dbReference type="Pfam" id="PF02949">
    <property type="entry name" value="7tm_6"/>
    <property type="match status" value="1"/>
</dbReference>
<dbReference type="GO" id="GO:0005886">
    <property type="term" value="C:plasma membrane"/>
    <property type="evidence" value="ECO:0007669"/>
    <property type="project" value="UniProtKB-SubCell"/>
</dbReference>
<dbReference type="GO" id="GO:0007165">
    <property type="term" value="P:signal transduction"/>
    <property type="evidence" value="ECO:0007669"/>
    <property type="project" value="UniProtKB-KW"/>
</dbReference>
<dbReference type="GO" id="GO:0004984">
    <property type="term" value="F:olfactory receptor activity"/>
    <property type="evidence" value="ECO:0007669"/>
    <property type="project" value="InterPro"/>
</dbReference>
<dbReference type="PANTHER" id="PTHR21137:SF35">
    <property type="entry name" value="ODORANT RECEPTOR 19A-RELATED"/>
    <property type="match status" value="1"/>
</dbReference>
<evidence type="ECO:0000256" key="2">
    <source>
        <dbReference type="ARBA" id="ARBA00022475"/>
    </source>
</evidence>
<keyword evidence="7 10" id="KW-0472">Membrane</keyword>